<dbReference type="Proteomes" id="UP000225108">
    <property type="component" value="Unassembled WGS sequence"/>
</dbReference>
<evidence type="ECO:0000313" key="7">
    <source>
        <dbReference type="EMBL" id="PHV66852.1"/>
    </source>
</evidence>
<organism evidence="7 8">
    <name type="scientific">Williamsia marianensis</name>
    <dbReference type="NCBI Taxonomy" id="85044"/>
    <lineage>
        <taxon>Bacteria</taxon>
        <taxon>Bacillati</taxon>
        <taxon>Actinomycetota</taxon>
        <taxon>Actinomycetes</taxon>
        <taxon>Mycobacteriales</taxon>
        <taxon>Nocardiaceae</taxon>
        <taxon>Williamsia</taxon>
    </lineage>
</organism>
<reference evidence="7 8" key="1">
    <citation type="submission" date="2017-10" db="EMBL/GenBank/DDBJ databases">
        <title>The draft genome sequence of Williamsia sp. BULT 1.1 isolated from the semi-arid grassland soils from South Africa.</title>
        <authorList>
            <person name="Kabwe M.H."/>
            <person name="Govender N."/>
            <person name="Mutseka Lunga P."/>
            <person name="Vikram S."/>
            <person name="Makhalanyane T.P."/>
        </authorList>
    </citation>
    <scope>NUCLEOTIDE SEQUENCE [LARGE SCALE GENOMIC DNA]</scope>
    <source>
        <strain evidence="7 8">BULT 1.1</strain>
    </source>
</reference>
<feature type="transmembrane region" description="Helical" evidence="6">
    <location>
        <begin position="115"/>
        <end position="136"/>
    </location>
</feature>
<sequence length="278" mass="28739">MSRDRHDRCHLGRRSIPLSDTVVRIGPALAIAVVLLAVVAVAVTYLGRTGHERAVAWSSVRAAVQLGLLAVVLGLLVRHIWLSAGFVMLMALVAAWTAAGRVIGRRPTVSETARLLLPVAAPSVVVVSALIVVGVLPATGLALIPSAGIMIGGAMNTTSLTGRRALDELTSRRGEVEAAMSLGLSNHQARMEICRTAASTALIPALDQTRTVGLVTIPGAFVGMVLGGASTTDAAVMQLFVLISILAVSSCAMVATTDLVARGLLVAGRRAAKTAHTR</sequence>
<comment type="subcellular location">
    <subcellularLocation>
        <location evidence="1">Membrane</location>
        <topology evidence="1">Multi-pass membrane protein</topology>
    </subcellularLocation>
</comment>
<dbReference type="EMBL" id="PEBD01000008">
    <property type="protein sequence ID" value="PHV66852.1"/>
    <property type="molecule type" value="Genomic_DNA"/>
</dbReference>
<feature type="transmembrane region" description="Helical" evidence="6">
    <location>
        <begin position="80"/>
        <end position="103"/>
    </location>
</feature>
<evidence type="ECO:0000256" key="4">
    <source>
        <dbReference type="ARBA" id="ARBA00022989"/>
    </source>
</evidence>
<name>A0A2G3PP54_WILMA</name>
<evidence type="ECO:0000256" key="2">
    <source>
        <dbReference type="ARBA" id="ARBA00005268"/>
    </source>
</evidence>
<keyword evidence="5 6" id="KW-0472">Membrane</keyword>
<dbReference type="GO" id="GO:0005886">
    <property type="term" value="C:plasma membrane"/>
    <property type="evidence" value="ECO:0007669"/>
    <property type="project" value="TreeGrafter"/>
</dbReference>
<feature type="transmembrane region" description="Helical" evidence="6">
    <location>
        <begin position="54"/>
        <end position="74"/>
    </location>
</feature>
<evidence type="ECO:0000256" key="3">
    <source>
        <dbReference type="ARBA" id="ARBA00022692"/>
    </source>
</evidence>
<feature type="transmembrane region" description="Helical" evidence="6">
    <location>
        <begin position="142"/>
        <end position="162"/>
    </location>
</feature>
<dbReference type="PANTHER" id="PTHR30028">
    <property type="entry name" value="UPF0014 INNER MEMBRANE PROTEIN YBBM-RELATED"/>
    <property type="match status" value="1"/>
</dbReference>
<feature type="transmembrane region" description="Helical" evidence="6">
    <location>
        <begin position="235"/>
        <end position="261"/>
    </location>
</feature>
<dbReference type="AlphaFoldDB" id="A0A2G3PP54"/>
<evidence type="ECO:0000256" key="1">
    <source>
        <dbReference type="ARBA" id="ARBA00004141"/>
    </source>
</evidence>
<comment type="caution">
    <text evidence="7">The sequence shown here is derived from an EMBL/GenBank/DDBJ whole genome shotgun (WGS) entry which is preliminary data.</text>
</comment>
<feature type="transmembrane region" description="Helical" evidence="6">
    <location>
        <begin position="25"/>
        <end position="47"/>
    </location>
</feature>
<evidence type="ECO:0000256" key="5">
    <source>
        <dbReference type="ARBA" id="ARBA00023136"/>
    </source>
</evidence>
<evidence type="ECO:0000256" key="6">
    <source>
        <dbReference type="SAM" id="Phobius"/>
    </source>
</evidence>
<proteinExistence type="inferred from homology"/>
<gene>
    <name evidence="7" type="ORF">CSW57_11390</name>
</gene>
<accession>A0A2G3PP54</accession>
<dbReference type="Pfam" id="PF03649">
    <property type="entry name" value="UPF0014"/>
    <property type="match status" value="1"/>
</dbReference>
<dbReference type="InterPro" id="IPR005226">
    <property type="entry name" value="UPF0014_fam"/>
</dbReference>
<comment type="similarity">
    <text evidence="2">Belongs to the UPF0014 family.</text>
</comment>
<evidence type="ECO:0000313" key="8">
    <source>
        <dbReference type="Proteomes" id="UP000225108"/>
    </source>
</evidence>
<dbReference type="PANTHER" id="PTHR30028:SF0">
    <property type="entry name" value="PROTEIN ALUMINUM SENSITIVE 3"/>
    <property type="match status" value="1"/>
</dbReference>
<keyword evidence="4 6" id="KW-1133">Transmembrane helix</keyword>
<protein>
    <submittedName>
        <fullName evidence="7">ABC transporter permease</fullName>
    </submittedName>
</protein>
<feature type="transmembrane region" description="Helical" evidence="6">
    <location>
        <begin position="211"/>
        <end position="229"/>
    </location>
</feature>
<keyword evidence="3 6" id="KW-0812">Transmembrane</keyword>